<dbReference type="Pfam" id="PF02796">
    <property type="entry name" value="HTH_7"/>
    <property type="match status" value="1"/>
</dbReference>
<dbReference type="InterPro" id="IPR050639">
    <property type="entry name" value="SSR_resolvase"/>
</dbReference>
<keyword evidence="5" id="KW-0233">DNA recombination</keyword>
<organism evidence="9 10">
    <name type="scientific">Sphingobium yanoikuyae</name>
    <name type="common">Sphingomonas yanoikuyae</name>
    <dbReference type="NCBI Taxonomy" id="13690"/>
    <lineage>
        <taxon>Bacteria</taxon>
        <taxon>Pseudomonadati</taxon>
        <taxon>Pseudomonadota</taxon>
        <taxon>Alphaproteobacteria</taxon>
        <taxon>Sphingomonadales</taxon>
        <taxon>Sphingomonadaceae</taxon>
        <taxon>Sphingobium</taxon>
    </lineage>
</organism>
<evidence type="ECO:0000256" key="7">
    <source>
        <dbReference type="PROSITE-ProRule" id="PRU10137"/>
    </source>
</evidence>
<evidence type="ECO:0000256" key="1">
    <source>
        <dbReference type="ARBA" id="ARBA00009913"/>
    </source>
</evidence>
<dbReference type="InterPro" id="IPR009057">
    <property type="entry name" value="Homeodomain-like_sf"/>
</dbReference>
<gene>
    <name evidence="9" type="ORF">GS397_07120</name>
</gene>
<keyword evidence="3" id="KW-0230">DNA invertase</keyword>
<dbReference type="GO" id="GO:0003677">
    <property type="term" value="F:DNA binding"/>
    <property type="evidence" value="ECO:0007669"/>
    <property type="project" value="UniProtKB-KW"/>
</dbReference>
<keyword evidence="4" id="KW-0238">DNA-binding</keyword>
<dbReference type="Gene3D" id="3.40.50.1390">
    <property type="entry name" value="Resolvase, N-terminal catalytic domain"/>
    <property type="match status" value="1"/>
</dbReference>
<evidence type="ECO:0000313" key="9">
    <source>
        <dbReference type="EMBL" id="QHD66841.1"/>
    </source>
</evidence>
<evidence type="ECO:0000313" key="10">
    <source>
        <dbReference type="Proteomes" id="UP000464086"/>
    </source>
</evidence>
<dbReference type="Gene3D" id="1.10.10.60">
    <property type="entry name" value="Homeodomain-like"/>
    <property type="match status" value="1"/>
</dbReference>
<keyword evidence="2" id="KW-0229">DNA integration</keyword>
<dbReference type="FunFam" id="3.40.50.1390:FF:000001">
    <property type="entry name" value="DNA recombinase"/>
    <property type="match status" value="1"/>
</dbReference>
<dbReference type="PROSITE" id="PS51736">
    <property type="entry name" value="RECOMBINASES_3"/>
    <property type="match status" value="1"/>
</dbReference>
<evidence type="ECO:0000256" key="2">
    <source>
        <dbReference type="ARBA" id="ARBA00022908"/>
    </source>
</evidence>
<name>A0A6P1GGS4_SPHYA</name>
<protein>
    <submittedName>
        <fullName evidence="9">Recombinase family protein</fullName>
    </submittedName>
</protein>
<feature type="domain" description="Resolvase/invertase-type recombinase catalytic" evidence="8">
    <location>
        <begin position="1"/>
        <end position="135"/>
    </location>
</feature>
<dbReference type="SUPFAM" id="SSF53041">
    <property type="entry name" value="Resolvase-like"/>
    <property type="match status" value="1"/>
</dbReference>
<evidence type="ECO:0000256" key="3">
    <source>
        <dbReference type="ARBA" id="ARBA00023100"/>
    </source>
</evidence>
<dbReference type="CDD" id="cd03768">
    <property type="entry name" value="SR_ResInv"/>
    <property type="match status" value="1"/>
</dbReference>
<evidence type="ECO:0000256" key="5">
    <source>
        <dbReference type="ARBA" id="ARBA00023172"/>
    </source>
</evidence>
<dbReference type="PANTHER" id="PTHR30461:SF26">
    <property type="entry name" value="RESOLVASE HOMOLOG YNEB"/>
    <property type="match status" value="1"/>
</dbReference>
<dbReference type="SMART" id="SM00857">
    <property type="entry name" value="Resolvase"/>
    <property type="match status" value="1"/>
</dbReference>
<dbReference type="PANTHER" id="PTHR30461">
    <property type="entry name" value="DNA-INVERTASE FROM LAMBDOID PROPHAGE"/>
    <property type="match status" value="1"/>
</dbReference>
<dbReference type="InterPro" id="IPR036162">
    <property type="entry name" value="Resolvase-like_N_sf"/>
</dbReference>
<dbReference type="AlphaFoldDB" id="A0A6P1GGS4"/>
<dbReference type="Proteomes" id="UP000464086">
    <property type="component" value="Chromosome"/>
</dbReference>
<feature type="active site" description="O-(5'-phospho-DNA)-serine intermediate" evidence="6 7">
    <location>
        <position position="9"/>
    </location>
</feature>
<dbReference type="EMBL" id="CP047218">
    <property type="protein sequence ID" value="QHD66841.1"/>
    <property type="molecule type" value="Genomic_DNA"/>
</dbReference>
<evidence type="ECO:0000259" key="8">
    <source>
        <dbReference type="PROSITE" id="PS51736"/>
    </source>
</evidence>
<proteinExistence type="inferred from homology"/>
<dbReference type="GO" id="GO:0015074">
    <property type="term" value="P:DNA integration"/>
    <property type="evidence" value="ECO:0007669"/>
    <property type="project" value="UniProtKB-KW"/>
</dbReference>
<dbReference type="PROSITE" id="PS00397">
    <property type="entry name" value="RECOMBINASES_1"/>
    <property type="match status" value="1"/>
</dbReference>
<dbReference type="InterPro" id="IPR006118">
    <property type="entry name" value="Recombinase_CS"/>
</dbReference>
<dbReference type="GO" id="GO:0000150">
    <property type="term" value="F:DNA strand exchange activity"/>
    <property type="evidence" value="ECO:0007669"/>
    <property type="project" value="UniProtKB-KW"/>
</dbReference>
<reference evidence="9 10" key="1">
    <citation type="submission" date="2019-12" db="EMBL/GenBank/DDBJ databases">
        <title>Functional and genomic insights into the Sphingobium yanoikuyae YC-JY1, a bacterium efficiently degrading bisphenol A.</title>
        <authorList>
            <person name="Jia Y."/>
            <person name="Li X."/>
            <person name="Wang J."/>
            <person name="Eltoukhy A."/>
            <person name="Lamraoui I."/>
            <person name="Yan Y."/>
        </authorList>
    </citation>
    <scope>NUCLEOTIDE SEQUENCE [LARGE SCALE GENOMIC DNA]</scope>
    <source>
        <strain evidence="9 10">YC-JY1</strain>
    </source>
</reference>
<dbReference type="SUPFAM" id="SSF46689">
    <property type="entry name" value="Homeodomain-like"/>
    <property type="match status" value="1"/>
</dbReference>
<dbReference type="InterPro" id="IPR006119">
    <property type="entry name" value="Resolv_N"/>
</dbReference>
<dbReference type="InterPro" id="IPR006120">
    <property type="entry name" value="Resolvase_HTH_dom"/>
</dbReference>
<comment type="similarity">
    <text evidence="1">Belongs to the site-specific recombinase resolvase family.</text>
</comment>
<sequence length="182" mass="20124">MLVGYARVSTYDQDLTVQLERLSEMGCEKVFAEKKSGSNTDRDELQRCLEFVREGDVLLVTRLDRFARSAADLHGMLSALSGRGVGFRCIDQAGVDTTTSHGKLLMGILGSVAEFETDLRKERQREGIARAKAEGAYKGGKARIDALRVRTMLSEGMNPSTVARVLGISRQSVYRLNNPDHQ</sequence>
<evidence type="ECO:0000256" key="4">
    <source>
        <dbReference type="ARBA" id="ARBA00023125"/>
    </source>
</evidence>
<evidence type="ECO:0000256" key="6">
    <source>
        <dbReference type="PIRSR" id="PIRSR606118-50"/>
    </source>
</evidence>
<accession>A0A6P1GGS4</accession>
<dbReference type="Pfam" id="PF00239">
    <property type="entry name" value="Resolvase"/>
    <property type="match status" value="1"/>
</dbReference>
<dbReference type="RefSeq" id="WP_159366064.1">
    <property type="nucleotide sequence ID" value="NZ_CP047218.1"/>
</dbReference>